<evidence type="ECO:0000313" key="3">
    <source>
        <dbReference type="Proteomes" id="UP000077202"/>
    </source>
</evidence>
<evidence type="ECO:0000256" key="1">
    <source>
        <dbReference type="SAM" id="MobiDB-lite"/>
    </source>
</evidence>
<dbReference type="AlphaFoldDB" id="A0A176VTF8"/>
<dbReference type="Proteomes" id="UP000077202">
    <property type="component" value="Unassembled WGS sequence"/>
</dbReference>
<comment type="caution">
    <text evidence="2">The sequence shown here is derived from an EMBL/GenBank/DDBJ whole genome shotgun (WGS) entry which is preliminary data.</text>
</comment>
<dbReference type="EMBL" id="LVLJ01002675">
    <property type="protein sequence ID" value="OAE24098.1"/>
    <property type="molecule type" value="Genomic_DNA"/>
</dbReference>
<feature type="compositionally biased region" description="Basic and acidic residues" evidence="1">
    <location>
        <begin position="1"/>
        <end position="16"/>
    </location>
</feature>
<gene>
    <name evidence="2" type="ORF">AXG93_2752s1120</name>
</gene>
<feature type="region of interest" description="Disordered" evidence="1">
    <location>
        <begin position="1"/>
        <end position="33"/>
    </location>
</feature>
<accession>A0A176VTF8</accession>
<reference evidence="2" key="1">
    <citation type="submission" date="2016-03" db="EMBL/GenBank/DDBJ databases">
        <title>Mechanisms controlling the formation of the plant cell surface in tip-growing cells are functionally conserved among land plants.</title>
        <authorList>
            <person name="Honkanen S."/>
            <person name="Jones V.A."/>
            <person name="Morieri G."/>
            <person name="Champion C."/>
            <person name="Hetherington A.J."/>
            <person name="Kelly S."/>
            <person name="Saint-Marcoux D."/>
            <person name="Proust H."/>
            <person name="Prescott H."/>
            <person name="Dolan L."/>
        </authorList>
    </citation>
    <scope>NUCLEOTIDE SEQUENCE [LARGE SCALE GENOMIC DNA]</scope>
    <source>
        <tissue evidence="2">Whole gametophyte</tissue>
    </source>
</reference>
<organism evidence="2 3">
    <name type="scientific">Marchantia polymorpha subsp. ruderalis</name>
    <dbReference type="NCBI Taxonomy" id="1480154"/>
    <lineage>
        <taxon>Eukaryota</taxon>
        <taxon>Viridiplantae</taxon>
        <taxon>Streptophyta</taxon>
        <taxon>Embryophyta</taxon>
        <taxon>Marchantiophyta</taxon>
        <taxon>Marchantiopsida</taxon>
        <taxon>Marchantiidae</taxon>
        <taxon>Marchantiales</taxon>
        <taxon>Marchantiaceae</taxon>
        <taxon>Marchantia</taxon>
    </lineage>
</organism>
<keyword evidence="3" id="KW-1185">Reference proteome</keyword>
<name>A0A176VTF8_MARPO</name>
<sequence length="188" mass="19445">MVGRAKPDKAEEEKEASLGAHGDPSGGGATKKKKKMMIEAAFAVNPLRRSPFPVEKDGNCARLASTSGDSLSPEASSLGFSFSPPPPLPPSHCGCPTGSSRATSTYGPVVPTAPEAPRCGGAFPSPRSRGSHNSSPAPILTSAQLARSGLGAYIGRENCQKGGNHHSLQHDKTRMSSRAMAIAILPFL</sequence>
<proteinExistence type="predicted"/>
<protein>
    <submittedName>
        <fullName evidence="2">Uncharacterized protein</fullName>
    </submittedName>
</protein>
<feature type="region of interest" description="Disordered" evidence="1">
    <location>
        <begin position="117"/>
        <end position="138"/>
    </location>
</feature>
<evidence type="ECO:0000313" key="2">
    <source>
        <dbReference type="EMBL" id="OAE24098.1"/>
    </source>
</evidence>